<accession>A0ABW0F9J6</accession>
<feature type="binding site" evidence="6">
    <location>
        <position position="137"/>
    </location>
    <ligand>
        <name>[4Fe-4S] cluster</name>
        <dbReference type="ChEBI" id="CHEBI:49883"/>
    </ligand>
</feature>
<gene>
    <name evidence="6" type="primary">cysH</name>
    <name evidence="8" type="ORF">ACFPK2_20520</name>
</gene>
<dbReference type="Gene3D" id="3.40.50.620">
    <property type="entry name" value="HUPs"/>
    <property type="match status" value="1"/>
</dbReference>
<comment type="catalytic activity">
    <reaction evidence="6">
        <text>[thioredoxin]-disulfide + sulfite + AMP + 2 H(+) = adenosine 5'-phosphosulfate + [thioredoxin]-dithiol</text>
        <dbReference type="Rhea" id="RHEA:21976"/>
        <dbReference type="Rhea" id="RHEA-COMP:10698"/>
        <dbReference type="Rhea" id="RHEA-COMP:10700"/>
        <dbReference type="ChEBI" id="CHEBI:15378"/>
        <dbReference type="ChEBI" id="CHEBI:17359"/>
        <dbReference type="ChEBI" id="CHEBI:29950"/>
        <dbReference type="ChEBI" id="CHEBI:50058"/>
        <dbReference type="ChEBI" id="CHEBI:58243"/>
        <dbReference type="ChEBI" id="CHEBI:456215"/>
        <dbReference type="EC" id="1.8.4.10"/>
    </reaction>
</comment>
<evidence type="ECO:0000256" key="4">
    <source>
        <dbReference type="ARBA" id="ARBA00023004"/>
    </source>
</evidence>
<evidence type="ECO:0000256" key="5">
    <source>
        <dbReference type="ARBA" id="ARBA00023014"/>
    </source>
</evidence>
<keyword evidence="3 6" id="KW-0560">Oxidoreductase</keyword>
<dbReference type="GO" id="GO:0004604">
    <property type="term" value="F:phosphoadenylyl-sulfate reductase (thioredoxin) activity"/>
    <property type="evidence" value="ECO:0007669"/>
    <property type="project" value="UniProtKB-EC"/>
</dbReference>
<dbReference type="EC" id="1.8.4.10" evidence="6"/>
<keyword evidence="6" id="KW-0963">Cytoplasm</keyword>
<feature type="binding site" evidence="6">
    <location>
        <position position="222"/>
    </location>
    <ligand>
        <name>[4Fe-4S] cluster</name>
        <dbReference type="ChEBI" id="CHEBI:49883"/>
    </ligand>
</feature>
<protein>
    <recommendedName>
        <fullName evidence="6">Adenosine 5'-phosphosulfate reductase</fullName>
        <shortName evidence="6">APS reductase</shortName>
        <ecNumber evidence="6">1.8.4.10</ecNumber>
    </recommendedName>
    <alternativeName>
        <fullName evidence="6">5'-adenylylsulfate reductase</fullName>
    </alternativeName>
    <alternativeName>
        <fullName evidence="6">Thioredoxin-dependent 5'-adenylylsulfate reductase</fullName>
    </alternativeName>
</protein>
<comment type="similarity">
    <text evidence="1 6">Belongs to the PAPS reductase family. CysH subfamily.</text>
</comment>
<feature type="active site" description="Nucleophile; cysteine thiosulfonate intermediate" evidence="6">
    <location>
        <position position="247"/>
    </location>
</feature>
<evidence type="ECO:0000313" key="9">
    <source>
        <dbReference type="Proteomes" id="UP001595976"/>
    </source>
</evidence>
<dbReference type="HAMAP" id="MF_00063">
    <property type="entry name" value="CysH"/>
    <property type="match status" value="1"/>
</dbReference>
<reference evidence="9" key="1">
    <citation type="journal article" date="2019" name="Int. J. Syst. Evol. Microbiol.">
        <title>The Global Catalogue of Microorganisms (GCM) 10K type strain sequencing project: providing services to taxonomists for standard genome sequencing and annotation.</title>
        <authorList>
            <consortium name="The Broad Institute Genomics Platform"/>
            <consortium name="The Broad Institute Genome Sequencing Center for Infectious Disease"/>
            <person name="Wu L."/>
            <person name="Ma J."/>
        </authorList>
    </citation>
    <scope>NUCLEOTIDE SEQUENCE [LARGE SCALE GENOMIC DNA]</scope>
    <source>
        <strain evidence="9">CGMCC 1.15643</strain>
    </source>
</reference>
<comment type="subcellular location">
    <subcellularLocation>
        <location evidence="6">Cytoplasm</location>
    </subcellularLocation>
</comment>
<feature type="binding site" evidence="6">
    <location>
        <position position="136"/>
    </location>
    <ligand>
        <name>[4Fe-4S] cluster</name>
        <dbReference type="ChEBI" id="CHEBI:49883"/>
    </ligand>
</feature>
<dbReference type="InterPro" id="IPR004511">
    <property type="entry name" value="PAPS/APS_Rdtase"/>
</dbReference>
<comment type="cofactor">
    <cofactor evidence="6">
        <name>[4Fe-4S] cluster</name>
        <dbReference type="ChEBI" id="CHEBI:49883"/>
    </cofactor>
    <text evidence="6">Binds 1 [4Fe-4S] cluster per subunit.</text>
</comment>
<evidence type="ECO:0000313" key="8">
    <source>
        <dbReference type="EMBL" id="MFC5295378.1"/>
    </source>
</evidence>
<dbReference type="InterPro" id="IPR014729">
    <property type="entry name" value="Rossmann-like_a/b/a_fold"/>
</dbReference>
<comment type="pathway">
    <text evidence="6">Sulfur metabolism; hydrogen sulfide biosynthesis; sulfite from sulfate.</text>
</comment>
<proteinExistence type="inferred from homology"/>
<dbReference type="PANTHER" id="PTHR46482">
    <property type="entry name" value="5'-ADENYLYLSULFATE REDUCTASE 3, CHLOROPLASTIC"/>
    <property type="match status" value="1"/>
</dbReference>
<feature type="binding site" evidence="6">
    <location>
        <position position="219"/>
    </location>
    <ligand>
        <name>[4Fe-4S] cluster</name>
        <dbReference type="ChEBI" id="CHEBI:49883"/>
    </ligand>
</feature>
<keyword evidence="9" id="KW-1185">Reference proteome</keyword>
<keyword evidence="2 6" id="KW-0479">Metal-binding</keyword>
<dbReference type="SUPFAM" id="SSF52402">
    <property type="entry name" value="Adenine nucleotide alpha hydrolases-like"/>
    <property type="match status" value="1"/>
</dbReference>
<evidence type="ECO:0000256" key="3">
    <source>
        <dbReference type="ARBA" id="ARBA00023002"/>
    </source>
</evidence>
<dbReference type="CDD" id="cd23945">
    <property type="entry name" value="PAPS_reductase"/>
    <property type="match status" value="1"/>
</dbReference>
<evidence type="ECO:0000256" key="1">
    <source>
        <dbReference type="ARBA" id="ARBA00009732"/>
    </source>
</evidence>
<evidence type="ECO:0000259" key="7">
    <source>
        <dbReference type="Pfam" id="PF01507"/>
    </source>
</evidence>
<dbReference type="NCBIfam" id="NF002537">
    <property type="entry name" value="PRK02090.1"/>
    <property type="match status" value="1"/>
</dbReference>
<comment type="caution">
    <text evidence="8">The sequence shown here is derived from an EMBL/GenBank/DDBJ whole genome shotgun (WGS) entry which is preliminary data.</text>
</comment>
<dbReference type="PANTHER" id="PTHR46482:SF9">
    <property type="entry name" value="5'-ADENYLYLSULFATE REDUCTASE 1, CHLOROPLASTIC"/>
    <property type="match status" value="1"/>
</dbReference>
<evidence type="ECO:0000256" key="6">
    <source>
        <dbReference type="HAMAP-Rule" id="MF_00063"/>
    </source>
</evidence>
<comment type="function">
    <text evidence="6">Catalyzes the formation of sulfite from adenosine 5'-phosphosulfate (APS) using thioredoxin as an electron donor.</text>
</comment>
<dbReference type="Proteomes" id="UP001595976">
    <property type="component" value="Unassembled WGS sequence"/>
</dbReference>
<feature type="domain" description="Phosphoadenosine phosphosulphate reductase" evidence="7">
    <location>
        <begin position="51"/>
        <end position="225"/>
    </location>
</feature>
<name>A0ABW0F9J6_9HYPH</name>
<dbReference type="RefSeq" id="WP_158445565.1">
    <property type="nucleotide sequence ID" value="NZ_JAOAOS010000016.1"/>
</dbReference>
<keyword evidence="4 6" id="KW-0408">Iron</keyword>
<keyword evidence="5 6" id="KW-0411">Iron-sulfur</keyword>
<sequence length="274" mass="29622">MALSSGPDETPPAPPHSAALARRADGLDTAFGGADVADRLAGLVAQAVGPVVFTTSFGLEDQVLTHLIAGAKLPVTFATLDTGRLFPEVYALWQETEERYGILIRPYYPRHEAVELYVRRNGVNGFYGSREARKACCDIRKVEPLGRALAGADLWLTGLRADQSAARGGVRLAEADAGRGLVKASPLFDWTRERALAFAQRNAVPINPLHARGFVSIGCQPCTRAIRPGEPERAGRWWWEDDAARECGLHVGPDGRLVRSKPPLREAPPAEALA</sequence>
<dbReference type="EMBL" id="JBHSLI010000010">
    <property type="protein sequence ID" value="MFC5295378.1"/>
    <property type="molecule type" value="Genomic_DNA"/>
</dbReference>
<evidence type="ECO:0000256" key="2">
    <source>
        <dbReference type="ARBA" id="ARBA00022723"/>
    </source>
</evidence>
<organism evidence="8 9">
    <name type="scientific">Bosea minatitlanensis</name>
    <dbReference type="NCBI Taxonomy" id="128782"/>
    <lineage>
        <taxon>Bacteria</taxon>
        <taxon>Pseudomonadati</taxon>
        <taxon>Pseudomonadota</taxon>
        <taxon>Alphaproteobacteria</taxon>
        <taxon>Hyphomicrobiales</taxon>
        <taxon>Boseaceae</taxon>
        <taxon>Bosea</taxon>
    </lineage>
</organism>
<dbReference type="Pfam" id="PF01507">
    <property type="entry name" value="PAPS_reduct"/>
    <property type="match status" value="1"/>
</dbReference>
<dbReference type="InterPro" id="IPR002500">
    <property type="entry name" value="PAPS_reduct_dom"/>
</dbReference>